<evidence type="ECO:0000313" key="3">
    <source>
        <dbReference type="Proteomes" id="UP001152622"/>
    </source>
</evidence>
<name>A0A9Q1EPV7_SYNKA</name>
<dbReference type="AlphaFoldDB" id="A0A9Q1EPV7"/>
<sequence length="293" mass="33283">MSVVTASSILGSRTTCDMEVFKQSGILNDLIQKWPLWKCIEDVPIKTIRIYPNQKPWINSEVRAALDARTNAFNRKHAEKQKQASYALHKTITAAKHQHKDKVEAQLNTSNARSMWQGISNITDFREKKNSTMSTERYREKQGNLPERLAPRCSDPHCQRLIRDYICSVLPASLDPLQFAYRSNRSTDDAIAHTLHTAISHLDKRNTHQVVKMGNKISSPLILNTGAPQGCVLSPLLYSLYTHDCVATHSSNVIIKFADDMTVVGLTTNNDESAYREEVLAPKNFTRWYTRVQ</sequence>
<accession>A0A9Q1EPV7</accession>
<keyword evidence="3" id="KW-1185">Reference proteome</keyword>
<reference evidence="2" key="1">
    <citation type="journal article" date="2023" name="Science">
        <title>Genome structures resolve the early diversification of teleost fishes.</title>
        <authorList>
            <person name="Parey E."/>
            <person name="Louis A."/>
            <person name="Montfort J."/>
            <person name="Bouchez O."/>
            <person name="Roques C."/>
            <person name="Iampietro C."/>
            <person name="Lluch J."/>
            <person name="Castinel A."/>
            <person name="Donnadieu C."/>
            <person name="Desvignes T."/>
            <person name="Floi Bucao C."/>
            <person name="Jouanno E."/>
            <person name="Wen M."/>
            <person name="Mejri S."/>
            <person name="Dirks R."/>
            <person name="Jansen H."/>
            <person name="Henkel C."/>
            <person name="Chen W.J."/>
            <person name="Zahm M."/>
            <person name="Cabau C."/>
            <person name="Klopp C."/>
            <person name="Thompson A.W."/>
            <person name="Robinson-Rechavi M."/>
            <person name="Braasch I."/>
            <person name="Lecointre G."/>
            <person name="Bobe J."/>
            <person name="Postlethwait J.H."/>
            <person name="Berthelot C."/>
            <person name="Roest Crollius H."/>
            <person name="Guiguen Y."/>
        </authorList>
    </citation>
    <scope>NUCLEOTIDE SEQUENCE</scope>
    <source>
        <strain evidence="2">WJC10195</strain>
    </source>
</reference>
<evidence type="ECO:0000259" key="1">
    <source>
        <dbReference type="Pfam" id="PF00078"/>
    </source>
</evidence>
<dbReference type="InterPro" id="IPR000477">
    <property type="entry name" value="RT_dom"/>
</dbReference>
<organism evidence="2 3">
    <name type="scientific">Synaphobranchus kaupii</name>
    <name type="common">Kaup's arrowtooth eel</name>
    <dbReference type="NCBI Taxonomy" id="118154"/>
    <lineage>
        <taxon>Eukaryota</taxon>
        <taxon>Metazoa</taxon>
        <taxon>Chordata</taxon>
        <taxon>Craniata</taxon>
        <taxon>Vertebrata</taxon>
        <taxon>Euteleostomi</taxon>
        <taxon>Actinopterygii</taxon>
        <taxon>Neopterygii</taxon>
        <taxon>Teleostei</taxon>
        <taxon>Anguilliformes</taxon>
        <taxon>Synaphobranchidae</taxon>
        <taxon>Synaphobranchus</taxon>
    </lineage>
</organism>
<dbReference type="Pfam" id="PF00078">
    <property type="entry name" value="RVT_1"/>
    <property type="match status" value="1"/>
</dbReference>
<dbReference type="PANTHER" id="PTHR47510:SF3">
    <property type="entry name" value="ENDO_EXONUCLEASE_PHOSPHATASE DOMAIN-CONTAINING PROTEIN"/>
    <property type="match status" value="1"/>
</dbReference>
<protein>
    <recommendedName>
        <fullName evidence="1">Reverse transcriptase domain-containing protein</fullName>
    </recommendedName>
</protein>
<feature type="domain" description="Reverse transcriptase" evidence="1">
    <location>
        <begin position="209"/>
        <end position="267"/>
    </location>
</feature>
<dbReference type="EMBL" id="JAINUF010000014">
    <property type="protein sequence ID" value="KAJ8342792.1"/>
    <property type="molecule type" value="Genomic_DNA"/>
</dbReference>
<dbReference type="OrthoDB" id="10037236at2759"/>
<evidence type="ECO:0000313" key="2">
    <source>
        <dbReference type="EMBL" id="KAJ8342792.1"/>
    </source>
</evidence>
<dbReference type="Proteomes" id="UP001152622">
    <property type="component" value="Chromosome 14"/>
</dbReference>
<comment type="caution">
    <text evidence="2">The sequence shown here is derived from an EMBL/GenBank/DDBJ whole genome shotgun (WGS) entry which is preliminary data.</text>
</comment>
<dbReference type="PANTHER" id="PTHR47510">
    <property type="entry name" value="REVERSE TRANSCRIPTASE DOMAIN-CONTAINING PROTEIN"/>
    <property type="match status" value="1"/>
</dbReference>
<proteinExistence type="predicted"/>
<gene>
    <name evidence="2" type="ORF">SKAU_G00327200</name>
</gene>